<reference evidence="3 4" key="1">
    <citation type="journal article" date="2019" name="Environ. Microbiol.">
        <title>Species interactions and distinct microbial communities in high Arctic permafrost affected cryosols are associated with the CH4 and CO2 gas fluxes.</title>
        <authorList>
            <person name="Altshuler I."/>
            <person name="Hamel J."/>
            <person name="Turney S."/>
            <person name="Magnuson E."/>
            <person name="Levesque R."/>
            <person name="Greer C."/>
            <person name="Whyte L.G."/>
        </authorList>
    </citation>
    <scope>NUCLEOTIDE SEQUENCE [LARGE SCALE GENOMIC DNA]</scope>
    <source>
        <strain evidence="3 4">S9.2P</strain>
    </source>
</reference>
<keyword evidence="2" id="KW-0964">Secreted</keyword>
<dbReference type="PANTHER" id="PTHR10009:SF18">
    <property type="entry name" value="PROTEIN YELLOW-LIKE PROTEIN"/>
    <property type="match status" value="1"/>
</dbReference>
<dbReference type="InterPro" id="IPR011042">
    <property type="entry name" value="6-blade_b-propeller_TolB-like"/>
</dbReference>
<dbReference type="InterPro" id="IPR017996">
    <property type="entry name" value="MRJP/yellow-related"/>
</dbReference>
<evidence type="ECO:0008006" key="5">
    <source>
        <dbReference type="Google" id="ProtNLM"/>
    </source>
</evidence>
<proteinExistence type="predicted"/>
<gene>
    <name evidence="3" type="ORF">EAH73_16050</name>
</gene>
<organism evidence="3 4">
    <name type="scientific">Hymenobacter nivis</name>
    <dbReference type="NCBI Taxonomy" id="1850093"/>
    <lineage>
        <taxon>Bacteria</taxon>
        <taxon>Pseudomonadati</taxon>
        <taxon>Bacteroidota</taxon>
        <taxon>Cytophagia</taxon>
        <taxon>Cytophagales</taxon>
        <taxon>Hymenobacteraceae</taxon>
        <taxon>Hymenobacter</taxon>
    </lineage>
</organism>
<dbReference type="Proteomes" id="UP000317646">
    <property type="component" value="Unassembled WGS sequence"/>
</dbReference>
<comment type="caution">
    <text evidence="3">The sequence shown here is derived from an EMBL/GenBank/DDBJ whole genome shotgun (WGS) entry which is preliminary data.</text>
</comment>
<name>A0A502GPX9_9BACT</name>
<accession>A0A502GPX9</accession>
<dbReference type="SUPFAM" id="SSF63829">
    <property type="entry name" value="Calcium-dependent phosphotriesterase"/>
    <property type="match status" value="1"/>
</dbReference>
<evidence type="ECO:0000256" key="2">
    <source>
        <dbReference type="ARBA" id="ARBA00022525"/>
    </source>
</evidence>
<comment type="subcellular location">
    <subcellularLocation>
        <location evidence="1">Secreted</location>
    </subcellularLocation>
</comment>
<dbReference type="Pfam" id="PF03022">
    <property type="entry name" value="MRJP"/>
    <property type="match status" value="1"/>
</dbReference>
<evidence type="ECO:0000313" key="4">
    <source>
        <dbReference type="Proteomes" id="UP000317646"/>
    </source>
</evidence>
<dbReference type="PANTHER" id="PTHR10009">
    <property type="entry name" value="PROTEIN YELLOW-RELATED"/>
    <property type="match status" value="1"/>
</dbReference>
<dbReference type="GO" id="GO:0005576">
    <property type="term" value="C:extracellular region"/>
    <property type="evidence" value="ECO:0007669"/>
    <property type="project" value="UniProtKB-SubCell"/>
</dbReference>
<evidence type="ECO:0000256" key="1">
    <source>
        <dbReference type="ARBA" id="ARBA00004613"/>
    </source>
</evidence>
<keyword evidence="4" id="KW-1185">Reference proteome</keyword>
<evidence type="ECO:0000313" key="3">
    <source>
        <dbReference type="EMBL" id="TPG63572.1"/>
    </source>
</evidence>
<protein>
    <recommendedName>
        <fullName evidence="5">Gluconolactonase</fullName>
    </recommendedName>
</protein>
<dbReference type="Gene3D" id="2.120.10.30">
    <property type="entry name" value="TolB, C-terminal domain"/>
    <property type="match status" value="1"/>
</dbReference>
<sequence length="409" mass="44584">MRIRTSRATWGPTGRVRNVPSNTFPVRPSSSLLFAAALLSLAACNTDSKPDKPEKVAVAAPPAVPTSESAKSLVAVASSDTIWNGVAVSDDNRKFVVFPHNEGNRGTRIGELQADGTVQAFPNRAWNSWGPKDPAAASKFVRANSLRFGPDGYLWVVDTGTPKSDAKPVPHGPKLLAFDIRNNQLVKSIPLDQYAKDKSFVDDLRFHGDMIYVTDAGAPGLIVLNQKTGQGRRLLDDDTTTTARRPMRAEGKRMMKPNGDDVALHADQMEVSPDGKYYYFQSAAGPMYRVETQYLDDPNITSDALAKKVTYFFNSPTTGGTAIDAAGNLYVTDANEKRILKVTPTGQSSVLVQDPRLIWADALWIDHTGNLWIPAAQINRTAGQQKGVQTVAFPVQLFKMPIGAQPFRD</sequence>
<dbReference type="EMBL" id="RCYZ01000007">
    <property type="protein sequence ID" value="TPG63572.1"/>
    <property type="molecule type" value="Genomic_DNA"/>
</dbReference>
<dbReference type="AlphaFoldDB" id="A0A502GPX9"/>